<proteinExistence type="predicted"/>
<dbReference type="AlphaFoldDB" id="A0A6J6D3R9"/>
<dbReference type="EMBL" id="CAEZTA010000104">
    <property type="protein sequence ID" value="CAB4558530.1"/>
    <property type="molecule type" value="Genomic_DNA"/>
</dbReference>
<dbReference type="SUPFAM" id="SSF55961">
    <property type="entry name" value="Bet v1-like"/>
    <property type="match status" value="1"/>
</dbReference>
<gene>
    <name evidence="1" type="ORF">UFOPK1541_00722</name>
    <name evidence="2" type="ORF">UFOPK3119_00227</name>
</gene>
<dbReference type="InterPro" id="IPR023393">
    <property type="entry name" value="START-like_dom_sf"/>
</dbReference>
<organism evidence="1">
    <name type="scientific">freshwater metagenome</name>
    <dbReference type="NCBI Taxonomy" id="449393"/>
    <lineage>
        <taxon>unclassified sequences</taxon>
        <taxon>metagenomes</taxon>
        <taxon>ecological metagenomes</taxon>
    </lineage>
</organism>
<sequence length="158" mass="17532">MESVRAEILQSHSTCIAAARIDISAPATQIFDLLADPRCHALFDGSGTIQGSISGPVRLHLGAKFGMAMKIKVPYRITNTVVAFEEGRTITWCHLMKWTWSYELADLGNGQTRVTETFDASNIPWFAEKWLNITGAMKYNPKSIAKTLVRLKAICESN</sequence>
<dbReference type="Gene3D" id="3.30.530.20">
    <property type="match status" value="1"/>
</dbReference>
<name>A0A6J6D3R9_9ZZZZ</name>
<evidence type="ECO:0000313" key="2">
    <source>
        <dbReference type="EMBL" id="CAB4805761.1"/>
    </source>
</evidence>
<reference evidence="1" key="1">
    <citation type="submission" date="2020-05" db="EMBL/GenBank/DDBJ databases">
        <authorList>
            <person name="Chiriac C."/>
            <person name="Salcher M."/>
            <person name="Ghai R."/>
            <person name="Kavagutti S V."/>
        </authorList>
    </citation>
    <scope>NUCLEOTIDE SEQUENCE</scope>
</reference>
<accession>A0A6J6D3R9</accession>
<dbReference type="EMBL" id="CAFAAX010000014">
    <property type="protein sequence ID" value="CAB4805761.1"/>
    <property type="molecule type" value="Genomic_DNA"/>
</dbReference>
<evidence type="ECO:0000313" key="1">
    <source>
        <dbReference type="EMBL" id="CAB4558530.1"/>
    </source>
</evidence>
<protein>
    <submittedName>
        <fullName evidence="1">Unannotated protein</fullName>
    </submittedName>
</protein>